<name>A0A6N8E9R2_9GAMM</name>
<reference evidence="1 2" key="1">
    <citation type="submission" date="2019-11" db="EMBL/GenBank/DDBJ databases">
        <title>Whole-genome sequence of the anaerobic purple sulfur bacterium Allochromatium palmeri DSM 15591.</title>
        <authorList>
            <person name="Kyndt J.A."/>
            <person name="Meyer T.E."/>
        </authorList>
    </citation>
    <scope>NUCLEOTIDE SEQUENCE [LARGE SCALE GENOMIC DNA]</scope>
    <source>
        <strain evidence="1 2">DSM 15591</strain>
    </source>
</reference>
<organism evidence="1 2">
    <name type="scientific">Allochromatium palmeri</name>
    <dbReference type="NCBI Taxonomy" id="231048"/>
    <lineage>
        <taxon>Bacteria</taxon>
        <taxon>Pseudomonadati</taxon>
        <taxon>Pseudomonadota</taxon>
        <taxon>Gammaproteobacteria</taxon>
        <taxon>Chromatiales</taxon>
        <taxon>Chromatiaceae</taxon>
        <taxon>Allochromatium</taxon>
    </lineage>
</organism>
<comment type="caution">
    <text evidence="1">The sequence shown here is derived from an EMBL/GenBank/DDBJ whole genome shotgun (WGS) entry which is preliminary data.</text>
</comment>
<keyword evidence="2" id="KW-1185">Reference proteome</keyword>
<dbReference type="Proteomes" id="UP000434044">
    <property type="component" value="Unassembled WGS sequence"/>
</dbReference>
<accession>A0A6N8E9R2</accession>
<protein>
    <submittedName>
        <fullName evidence="1">Uncharacterized protein</fullName>
    </submittedName>
</protein>
<evidence type="ECO:0000313" key="1">
    <source>
        <dbReference type="EMBL" id="MTW21033.1"/>
    </source>
</evidence>
<dbReference type="EMBL" id="WNKT01000012">
    <property type="protein sequence ID" value="MTW21033.1"/>
    <property type="molecule type" value="Genomic_DNA"/>
</dbReference>
<dbReference type="AlphaFoldDB" id="A0A6N8E9R2"/>
<evidence type="ECO:0000313" key="2">
    <source>
        <dbReference type="Proteomes" id="UP000434044"/>
    </source>
</evidence>
<sequence>MGSPPLLGERLCGRRSTVDVLAGGSSRFFYGRILGKQGENAVGALDLGQYVRIGIPLRET</sequence>
<dbReference type="RefSeq" id="WP_186342967.1">
    <property type="nucleotide sequence ID" value="NZ_WNKT01000012.1"/>
</dbReference>
<gene>
    <name evidence="1" type="ORF">GJ668_07955</name>
</gene>
<proteinExistence type="predicted"/>